<proteinExistence type="inferred from homology"/>
<dbReference type="GO" id="GO:0006420">
    <property type="term" value="P:arginyl-tRNA aminoacylation"/>
    <property type="evidence" value="ECO:0007669"/>
    <property type="project" value="InterPro"/>
</dbReference>
<dbReference type="Pfam" id="PF03485">
    <property type="entry name" value="Arg_tRNA_synt_N"/>
    <property type="match status" value="1"/>
</dbReference>
<dbReference type="InterPro" id="IPR035684">
    <property type="entry name" value="ArgRS_core"/>
</dbReference>
<keyword evidence="13" id="KW-1185">Reference proteome</keyword>
<evidence type="ECO:0000256" key="5">
    <source>
        <dbReference type="ARBA" id="ARBA00022840"/>
    </source>
</evidence>
<feature type="non-terminal residue" evidence="12">
    <location>
        <position position="180"/>
    </location>
</feature>
<reference evidence="12 13" key="1">
    <citation type="journal article" date="2013" name="BMC Genomics">
        <title>The miniature genome of a carnivorous plant Genlisea aurea contains a low number of genes and short non-coding sequences.</title>
        <authorList>
            <person name="Leushkin E.V."/>
            <person name="Sutormin R.A."/>
            <person name="Nabieva E.R."/>
            <person name="Penin A.A."/>
            <person name="Kondrashov A.S."/>
            <person name="Logacheva M.D."/>
        </authorList>
    </citation>
    <scope>NUCLEOTIDE SEQUENCE [LARGE SCALE GENOMIC DNA]</scope>
</reference>
<dbReference type="AlphaFoldDB" id="S8CQA8"/>
<evidence type="ECO:0000256" key="10">
    <source>
        <dbReference type="RuleBase" id="RU363038"/>
    </source>
</evidence>
<dbReference type="PANTHER" id="PTHR11956">
    <property type="entry name" value="ARGINYL-TRNA SYNTHETASE"/>
    <property type="match status" value="1"/>
</dbReference>
<comment type="catalytic activity">
    <reaction evidence="9">
        <text>tRNA(Arg) + L-arginine + ATP = L-arginyl-tRNA(Arg) + AMP + diphosphate</text>
        <dbReference type="Rhea" id="RHEA:20301"/>
        <dbReference type="Rhea" id="RHEA-COMP:9658"/>
        <dbReference type="Rhea" id="RHEA-COMP:9673"/>
        <dbReference type="ChEBI" id="CHEBI:30616"/>
        <dbReference type="ChEBI" id="CHEBI:32682"/>
        <dbReference type="ChEBI" id="CHEBI:33019"/>
        <dbReference type="ChEBI" id="CHEBI:78442"/>
        <dbReference type="ChEBI" id="CHEBI:78513"/>
        <dbReference type="ChEBI" id="CHEBI:456215"/>
        <dbReference type="EC" id="6.1.1.19"/>
    </reaction>
</comment>
<keyword evidence="3 10" id="KW-0436">Ligase</keyword>
<evidence type="ECO:0000256" key="8">
    <source>
        <dbReference type="ARBA" id="ARBA00033033"/>
    </source>
</evidence>
<protein>
    <recommendedName>
        <fullName evidence="2">arginine--tRNA ligase</fullName>
        <ecNumber evidence="2">6.1.1.19</ecNumber>
    </recommendedName>
    <alternativeName>
        <fullName evidence="8">Arginyl-tRNA synthetase</fullName>
    </alternativeName>
</protein>
<dbReference type="Proteomes" id="UP000015453">
    <property type="component" value="Unassembled WGS sequence"/>
</dbReference>
<sequence>FEQEEEAVRSLKKQIAKLFEESLKVTVPEESVDPVVEPCQNTRFGDYQCNNAMGLWSKIKGNNGPFTGPRPIGQAIMDNLPASEMVDSCSVAGPGFVNVVLSQQWIAKRIQRMLLDGIETWAPKLQVKRVVVDFSSPNIAKEMHVGHLRSTIIGDTLARMLEYTNAEVLRVNHVGDWGTQ</sequence>
<accession>S8CQA8</accession>
<gene>
    <name evidence="12" type="ORF">M569_07720</name>
</gene>
<dbReference type="InterPro" id="IPR014729">
    <property type="entry name" value="Rossmann-like_a/b/a_fold"/>
</dbReference>
<feature type="domain" description="Arginyl tRNA synthetase N-terminal" evidence="11">
    <location>
        <begin position="13"/>
        <end position="101"/>
    </location>
</feature>
<dbReference type="Gene3D" id="3.40.50.620">
    <property type="entry name" value="HUPs"/>
    <property type="match status" value="1"/>
</dbReference>
<name>S8CQA8_9LAMI</name>
<dbReference type="GO" id="GO:0005524">
    <property type="term" value="F:ATP binding"/>
    <property type="evidence" value="ECO:0007669"/>
    <property type="project" value="UniProtKB-KW"/>
</dbReference>
<evidence type="ECO:0000259" key="11">
    <source>
        <dbReference type="SMART" id="SM01016"/>
    </source>
</evidence>
<dbReference type="GO" id="GO:0009791">
    <property type="term" value="P:post-embryonic development"/>
    <property type="evidence" value="ECO:0007669"/>
    <property type="project" value="UniProtKB-ARBA"/>
</dbReference>
<comment type="caution">
    <text evidence="12">The sequence shown here is derived from an EMBL/GenBank/DDBJ whole genome shotgun (WGS) entry which is preliminary data.</text>
</comment>
<evidence type="ECO:0000256" key="2">
    <source>
        <dbReference type="ARBA" id="ARBA00012837"/>
    </source>
</evidence>
<dbReference type="SMART" id="SM01016">
    <property type="entry name" value="Arg_tRNA_synt_N"/>
    <property type="match status" value="1"/>
</dbReference>
<dbReference type="InterPro" id="IPR001412">
    <property type="entry name" value="aa-tRNA-synth_I_CS"/>
</dbReference>
<organism evidence="12 13">
    <name type="scientific">Genlisea aurea</name>
    <dbReference type="NCBI Taxonomy" id="192259"/>
    <lineage>
        <taxon>Eukaryota</taxon>
        <taxon>Viridiplantae</taxon>
        <taxon>Streptophyta</taxon>
        <taxon>Embryophyta</taxon>
        <taxon>Tracheophyta</taxon>
        <taxon>Spermatophyta</taxon>
        <taxon>Magnoliopsida</taxon>
        <taxon>eudicotyledons</taxon>
        <taxon>Gunneridae</taxon>
        <taxon>Pentapetalae</taxon>
        <taxon>asterids</taxon>
        <taxon>lamiids</taxon>
        <taxon>Lamiales</taxon>
        <taxon>Lentibulariaceae</taxon>
        <taxon>Genlisea</taxon>
    </lineage>
</organism>
<feature type="non-terminal residue" evidence="12">
    <location>
        <position position="1"/>
    </location>
</feature>
<evidence type="ECO:0000313" key="13">
    <source>
        <dbReference type="Proteomes" id="UP000015453"/>
    </source>
</evidence>
<keyword evidence="5 10" id="KW-0067">ATP-binding</keyword>
<dbReference type="PRINTS" id="PR01038">
    <property type="entry name" value="TRNASYNTHARG"/>
</dbReference>
<keyword evidence="4 10" id="KW-0547">Nucleotide-binding</keyword>
<evidence type="ECO:0000313" key="12">
    <source>
        <dbReference type="EMBL" id="EPS67056.1"/>
    </source>
</evidence>
<dbReference type="GO" id="GO:0048608">
    <property type="term" value="P:reproductive structure development"/>
    <property type="evidence" value="ECO:0007669"/>
    <property type="project" value="UniProtKB-ARBA"/>
</dbReference>
<dbReference type="Pfam" id="PF00750">
    <property type="entry name" value="tRNA-synt_1d"/>
    <property type="match status" value="1"/>
</dbReference>
<dbReference type="InterPro" id="IPR001278">
    <property type="entry name" value="Arg-tRNA-ligase"/>
</dbReference>
<keyword evidence="6 10" id="KW-0648">Protein biosynthesis</keyword>
<evidence type="ECO:0000256" key="3">
    <source>
        <dbReference type="ARBA" id="ARBA00022598"/>
    </source>
</evidence>
<dbReference type="Gene3D" id="3.30.1360.70">
    <property type="entry name" value="Arginyl tRNA synthetase N-terminal domain"/>
    <property type="match status" value="1"/>
</dbReference>
<comment type="similarity">
    <text evidence="1 10">Belongs to the class-I aminoacyl-tRNA synthetase family.</text>
</comment>
<dbReference type="EC" id="6.1.1.19" evidence="2"/>
<evidence type="ECO:0000256" key="9">
    <source>
        <dbReference type="ARBA" id="ARBA00049339"/>
    </source>
</evidence>
<dbReference type="SUPFAM" id="SSF52374">
    <property type="entry name" value="Nucleotidylyl transferase"/>
    <property type="match status" value="1"/>
</dbReference>
<dbReference type="PANTHER" id="PTHR11956:SF5">
    <property type="entry name" value="ARGININE--TRNA LIGASE, CYTOPLASMIC"/>
    <property type="match status" value="1"/>
</dbReference>
<dbReference type="EMBL" id="AUSU01003324">
    <property type="protein sequence ID" value="EPS67056.1"/>
    <property type="molecule type" value="Genomic_DNA"/>
</dbReference>
<evidence type="ECO:0000256" key="6">
    <source>
        <dbReference type="ARBA" id="ARBA00022917"/>
    </source>
</evidence>
<dbReference type="PROSITE" id="PS00178">
    <property type="entry name" value="AA_TRNA_LIGASE_I"/>
    <property type="match status" value="1"/>
</dbReference>
<evidence type="ECO:0000256" key="4">
    <source>
        <dbReference type="ARBA" id="ARBA00022741"/>
    </source>
</evidence>
<dbReference type="InterPro" id="IPR036695">
    <property type="entry name" value="Arg-tRNA-synth_N_sf"/>
</dbReference>
<dbReference type="GO" id="GO:0004814">
    <property type="term" value="F:arginine-tRNA ligase activity"/>
    <property type="evidence" value="ECO:0007669"/>
    <property type="project" value="UniProtKB-EC"/>
</dbReference>
<evidence type="ECO:0000256" key="1">
    <source>
        <dbReference type="ARBA" id="ARBA00005594"/>
    </source>
</evidence>
<dbReference type="FunFam" id="3.30.1360.70:FF:000002">
    <property type="entry name" value="arginine--tRNA ligase, cytoplasmic"/>
    <property type="match status" value="1"/>
</dbReference>
<dbReference type="GO" id="GO:0005737">
    <property type="term" value="C:cytoplasm"/>
    <property type="evidence" value="ECO:0007669"/>
    <property type="project" value="InterPro"/>
</dbReference>
<evidence type="ECO:0000256" key="7">
    <source>
        <dbReference type="ARBA" id="ARBA00023146"/>
    </source>
</evidence>
<keyword evidence="7 10" id="KW-0030">Aminoacyl-tRNA synthetase</keyword>
<dbReference type="InterPro" id="IPR005148">
    <property type="entry name" value="Arg-tRNA-synth_N"/>
</dbReference>
<dbReference type="OrthoDB" id="1686325at2759"/>
<dbReference type="SUPFAM" id="SSF55190">
    <property type="entry name" value="Arginyl-tRNA synthetase (ArgRS), N-terminal 'additional' domain"/>
    <property type="match status" value="1"/>
</dbReference>